<keyword evidence="2" id="KW-1185">Reference proteome</keyword>
<protein>
    <submittedName>
        <fullName evidence="1">Uncharacterized protein</fullName>
    </submittedName>
</protein>
<dbReference type="HOGENOM" id="CLU_119856_0_0_2"/>
<dbReference type="RefSeq" id="WP_015020075.1">
    <property type="nucleotide sequence ID" value="NC_018719.1"/>
</dbReference>
<evidence type="ECO:0000313" key="2">
    <source>
        <dbReference type="Proteomes" id="UP000008037"/>
    </source>
</evidence>
<reference evidence="1 2" key="1">
    <citation type="journal article" date="2012" name="Environ. Microbiol.">
        <title>The genome of the ammonia-oxidizing Candidatus Nitrososphaera gargensis: insights into metabolic versatility and environmental adaptations.</title>
        <authorList>
            <person name="Spang A."/>
            <person name="Poehlein A."/>
            <person name="Offre P."/>
            <person name="Zumbragel S."/>
            <person name="Haider S."/>
            <person name="Rychlik N."/>
            <person name="Nowka B."/>
            <person name="Schmeisser C."/>
            <person name="Lebedeva E.V."/>
            <person name="Rattei T."/>
            <person name="Bohm C."/>
            <person name="Schmid M."/>
            <person name="Galushko A."/>
            <person name="Hatzenpichler R."/>
            <person name="Weinmaier T."/>
            <person name="Daniel R."/>
            <person name="Schleper C."/>
            <person name="Spieck E."/>
            <person name="Streit W."/>
            <person name="Wagner M."/>
        </authorList>
    </citation>
    <scope>NUCLEOTIDE SEQUENCE [LARGE SCALE GENOMIC DNA]</scope>
    <source>
        <strain evidence="2">Ga9.2</strain>
    </source>
</reference>
<sequence>MAERLKDIKETASDAVEIIRELGSPDVQESLEKIREVAKTAREIIESLKDPAMVENIENMRKMAESIENTGARMEKVTTELRNSGVLDEAKETMKSARGTISSMGDAKNMGETVDAIKEMLRSISGLIDELKLTVVSSKKEGVIHDAEEAVRETRNALGGHNK</sequence>
<dbReference type="KEGG" id="nga:Ngar_c26180"/>
<name>K0IHY0_NITGG</name>
<gene>
    <name evidence="1" type="ordered locus">Ngar_c26180</name>
</gene>
<dbReference type="BioCyc" id="CNIT1237085:G1324-2618-MONOMER"/>
<dbReference type="AlphaFoldDB" id="K0IHY0"/>
<proteinExistence type="predicted"/>
<evidence type="ECO:0000313" key="1">
    <source>
        <dbReference type="EMBL" id="AFU59540.1"/>
    </source>
</evidence>
<dbReference type="OrthoDB" id="381448at2157"/>
<organism evidence="1 2">
    <name type="scientific">Nitrososphaera gargensis (strain Ga9.2)</name>
    <dbReference type="NCBI Taxonomy" id="1237085"/>
    <lineage>
        <taxon>Archaea</taxon>
        <taxon>Nitrososphaerota</taxon>
        <taxon>Nitrososphaeria</taxon>
        <taxon>Nitrososphaerales</taxon>
        <taxon>Nitrososphaeraceae</taxon>
        <taxon>Nitrososphaera</taxon>
    </lineage>
</organism>
<accession>K0IHY0</accession>
<dbReference type="Proteomes" id="UP000008037">
    <property type="component" value="Chromosome"/>
</dbReference>
<dbReference type="STRING" id="1237085.Ngar_c26180"/>
<dbReference type="GeneID" id="13794637"/>
<dbReference type="EMBL" id="CP002408">
    <property type="protein sequence ID" value="AFU59540.1"/>
    <property type="molecule type" value="Genomic_DNA"/>
</dbReference>
<dbReference type="InParanoid" id="K0IHY0"/>